<dbReference type="Proteomes" id="UP001164746">
    <property type="component" value="Chromosome 2"/>
</dbReference>
<protein>
    <submittedName>
        <fullName evidence="1">Uncharacterized protein</fullName>
    </submittedName>
</protein>
<organism evidence="1 2">
    <name type="scientific">Mya arenaria</name>
    <name type="common">Soft-shell clam</name>
    <dbReference type="NCBI Taxonomy" id="6604"/>
    <lineage>
        <taxon>Eukaryota</taxon>
        <taxon>Metazoa</taxon>
        <taxon>Spiralia</taxon>
        <taxon>Lophotrochozoa</taxon>
        <taxon>Mollusca</taxon>
        <taxon>Bivalvia</taxon>
        <taxon>Autobranchia</taxon>
        <taxon>Heteroconchia</taxon>
        <taxon>Euheterodonta</taxon>
        <taxon>Imparidentia</taxon>
        <taxon>Neoheterodontei</taxon>
        <taxon>Myida</taxon>
        <taxon>Myoidea</taxon>
        <taxon>Myidae</taxon>
        <taxon>Mya</taxon>
    </lineage>
</organism>
<accession>A0ABY7DJL7</accession>
<evidence type="ECO:0000313" key="1">
    <source>
        <dbReference type="EMBL" id="WAQ96679.1"/>
    </source>
</evidence>
<sequence length="182" mass="20508">MLNNKKTDVFSLVSGFRKDRVFRMSSLNGNFFSREDAKDEEEEAEPVKMSYTVKLDSFTPEKKVALIKEIKTLMPGTNLVQEVHNNFKVIFLHVARGECRSTNPQSAGSQGTLVPRNGVLIHCDVYVLQHSFRTGGINLIWSQVHPDQVRSKLDFKVCCFSETDEMTVIVKSPDAYSSKSTG</sequence>
<name>A0ABY7DJL7_MYAAR</name>
<keyword evidence="2" id="KW-1185">Reference proteome</keyword>
<evidence type="ECO:0000313" key="2">
    <source>
        <dbReference type="Proteomes" id="UP001164746"/>
    </source>
</evidence>
<dbReference type="EMBL" id="CP111013">
    <property type="protein sequence ID" value="WAQ96679.1"/>
    <property type="molecule type" value="Genomic_DNA"/>
</dbReference>
<proteinExistence type="predicted"/>
<reference evidence="1" key="1">
    <citation type="submission" date="2022-11" db="EMBL/GenBank/DDBJ databases">
        <title>Centuries of genome instability and evolution in soft-shell clam transmissible cancer (bioRxiv).</title>
        <authorList>
            <person name="Hart S.F.M."/>
            <person name="Yonemitsu M.A."/>
            <person name="Giersch R.M."/>
            <person name="Beal B.F."/>
            <person name="Arriagada G."/>
            <person name="Davis B.W."/>
            <person name="Ostrander E.A."/>
            <person name="Goff S.P."/>
            <person name="Metzger M.J."/>
        </authorList>
    </citation>
    <scope>NUCLEOTIDE SEQUENCE</scope>
    <source>
        <strain evidence="1">MELC-2E11</strain>
        <tissue evidence="1">Siphon/mantle</tissue>
    </source>
</reference>
<gene>
    <name evidence="1" type="ORF">MAR_029369</name>
</gene>